<dbReference type="Proteomes" id="UP000799429">
    <property type="component" value="Unassembled WGS sequence"/>
</dbReference>
<reference evidence="1" key="1">
    <citation type="journal article" date="2020" name="Stud. Mycol.">
        <title>101 Dothideomycetes genomes: a test case for predicting lifestyles and emergence of pathogens.</title>
        <authorList>
            <person name="Haridas S."/>
            <person name="Albert R."/>
            <person name="Binder M."/>
            <person name="Bloem J."/>
            <person name="Labutti K."/>
            <person name="Salamov A."/>
            <person name="Andreopoulos B."/>
            <person name="Baker S."/>
            <person name="Barry K."/>
            <person name="Bills G."/>
            <person name="Bluhm B."/>
            <person name="Cannon C."/>
            <person name="Castanera R."/>
            <person name="Culley D."/>
            <person name="Daum C."/>
            <person name="Ezra D."/>
            <person name="Gonzalez J."/>
            <person name="Henrissat B."/>
            <person name="Kuo A."/>
            <person name="Liang C."/>
            <person name="Lipzen A."/>
            <person name="Lutzoni F."/>
            <person name="Magnuson J."/>
            <person name="Mondo S."/>
            <person name="Nolan M."/>
            <person name="Ohm R."/>
            <person name="Pangilinan J."/>
            <person name="Park H.-J."/>
            <person name="Ramirez L."/>
            <person name="Alfaro M."/>
            <person name="Sun H."/>
            <person name="Tritt A."/>
            <person name="Yoshinaga Y."/>
            <person name="Zwiers L.-H."/>
            <person name="Turgeon B."/>
            <person name="Goodwin S."/>
            <person name="Spatafora J."/>
            <person name="Crous P."/>
            <person name="Grigoriev I."/>
        </authorList>
    </citation>
    <scope>NUCLEOTIDE SEQUENCE</scope>
    <source>
        <strain evidence="1">CBS 101060</strain>
    </source>
</reference>
<accession>A0A9P4S5P5</accession>
<dbReference type="EMBL" id="MU006107">
    <property type="protein sequence ID" value="KAF2835747.1"/>
    <property type="molecule type" value="Genomic_DNA"/>
</dbReference>
<evidence type="ECO:0000313" key="2">
    <source>
        <dbReference type="Proteomes" id="UP000799429"/>
    </source>
</evidence>
<proteinExistence type="predicted"/>
<dbReference type="AlphaFoldDB" id="A0A9P4S5P5"/>
<organism evidence="1 2">
    <name type="scientific">Patellaria atrata CBS 101060</name>
    <dbReference type="NCBI Taxonomy" id="1346257"/>
    <lineage>
        <taxon>Eukaryota</taxon>
        <taxon>Fungi</taxon>
        <taxon>Dikarya</taxon>
        <taxon>Ascomycota</taxon>
        <taxon>Pezizomycotina</taxon>
        <taxon>Dothideomycetes</taxon>
        <taxon>Dothideomycetes incertae sedis</taxon>
        <taxon>Patellariales</taxon>
        <taxon>Patellariaceae</taxon>
        <taxon>Patellaria</taxon>
    </lineage>
</organism>
<dbReference type="OrthoDB" id="3960269at2759"/>
<name>A0A9P4S5P5_9PEZI</name>
<keyword evidence="2" id="KW-1185">Reference proteome</keyword>
<evidence type="ECO:0000313" key="1">
    <source>
        <dbReference type="EMBL" id="KAF2835747.1"/>
    </source>
</evidence>
<gene>
    <name evidence="1" type="ORF">M501DRAFT_941433</name>
</gene>
<protein>
    <submittedName>
        <fullName evidence="1">Uncharacterized protein</fullName>
    </submittedName>
</protein>
<sequence>MFIEVPNPFKGRIIIGTAIRSRRNDPRRGEVTFRIRRREVIDALDNEEWRDTKAIACHALNHSRPFPITWLELLASATSIGTCNDYTVTDSPYHKARLIKVIEVAILDTILCAHIGHK</sequence>
<comment type="caution">
    <text evidence="1">The sequence shown here is derived from an EMBL/GenBank/DDBJ whole genome shotgun (WGS) entry which is preliminary data.</text>
</comment>